<evidence type="ECO:0008006" key="3">
    <source>
        <dbReference type="Google" id="ProtNLM"/>
    </source>
</evidence>
<dbReference type="EMBL" id="AP014936">
    <property type="protein sequence ID" value="BAU49305.1"/>
    <property type="molecule type" value="Genomic_DNA"/>
</dbReference>
<evidence type="ECO:0000313" key="2">
    <source>
        <dbReference type="Proteomes" id="UP000218899"/>
    </source>
</evidence>
<proteinExistence type="predicted"/>
<evidence type="ECO:0000313" key="1">
    <source>
        <dbReference type="EMBL" id="BAU49305.1"/>
    </source>
</evidence>
<sequence length="476" mass="53826">MGRARAGYLVALYGLLLAAAWSADAIAGAGLHRSGRWFAYEGRPVYLVGFDVQELACNPALDYERALDELARYRLNKVRIWTYCWFGTTRFGALTPWVRDASGRHDLERFDERYWARVRDVVAAARKRRIFVEVTVFAPYPNRPGYWWGDPDVRNAWNAEHNVNGVFTTNAEGHFYPQFYDLDYAERGKRLRDYQRALVEKTVSELGAFDNVYFEIANEFAVEGWGAPAGAIERIYPWQRHWARAAAALTDRPIGVHADADGKGKGARYYADEPAVDVLNFRLPESTPEEIGERLRPFLRSGRILAINEAPFDFHQDLDGATRYAWAMFLSGGHFAAYEDDVARIGSPQWRAMAKRLQVLRETAESVDFRKLSPVDRRGRPYDRLIRQAPAAGSRMMADPGRAYIAWFWGRPAGTPLVLKLPGGRYVYRWQDARDGRVLRKGSVEGGGIRSIAPPPAGAWQEGSGVVLAIRAVSTR</sequence>
<name>A0A1B4V762_9GAMM</name>
<gene>
    <name evidence="1" type="ORF">SVA_2757</name>
</gene>
<dbReference type="OrthoDB" id="6444115at2"/>
<dbReference type="RefSeq" id="WP_096461726.1">
    <property type="nucleotide sequence ID" value="NZ_AP014936.1"/>
</dbReference>
<dbReference type="InterPro" id="IPR017853">
    <property type="entry name" value="GH"/>
</dbReference>
<dbReference type="AlphaFoldDB" id="A0A1B4V762"/>
<organism evidence="1 2">
    <name type="scientific">Sulfurifustis variabilis</name>
    <dbReference type="NCBI Taxonomy" id="1675686"/>
    <lineage>
        <taxon>Bacteria</taxon>
        <taxon>Pseudomonadati</taxon>
        <taxon>Pseudomonadota</taxon>
        <taxon>Gammaproteobacteria</taxon>
        <taxon>Acidiferrobacterales</taxon>
        <taxon>Acidiferrobacteraceae</taxon>
        <taxon>Sulfurifustis</taxon>
    </lineage>
</organism>
<keyword evidence="2" id="KW-1185">Reference proteome</keyword>
<dbReference type="Gene3D" id="3.20.20.80">
    <property type="entry name" value="Glycosidases"/>
    <property type="match status" value="1"/>
</dbReference>
<dbReference type="SUPFAM" id="SSF51445">
    <property type="entry name" value="(Trans)glycosidases"/>
    <property type="match status" value="1"/>
</dbReference>
<dbReference type="KEGG" id="sva:SVA_2757"/>
<protein>
    <recommendedName>
        <fullName evidence="3">Glycoside hydrolase family 5 domain-containing protein</fullName>
    </recommendedName>
</protein>
<accession>A0A1B4V762</accession>
<reference evidence="1 2" key="1">
    <citation type="submission" date="2015-08" db="EMBL/GenBank/DDBJ databases">
        <title>Complete genome sequence of Sulfurifustis variabilis.</title>
        <authorList>
            <person name="Miura A."/>
            <person name="Kojima H."/>
            <person name="Fukui M."/>
        </authorList>
    </citation>
    <scope>NUCLEOTIDE SEQUENCE [LARGE SCALE GENOMIC DNA]</scope>
    <source>
        <strain evidence="2">skN76</strain>
    </source>
</reference>
<dbReference type="Proteomes" id="UP000218899">
    <property type="component" value="Chromosome"/>
</dbReference>